<evidence type="ECO:0000313" key="2">
    <source>
        <dbReference type="Proteomes" id="UP001497535"/>
    </source>
</evidence>
<name>A0ACB0ZAL0_MELEN</name>
<organism evidence="1 2">
    <name type="scientific">Meloidogyne enterolobii</name>
    <name type="common">Root-knot nematode worm</name>
    <name type="synonym">Meloidogyne mayaguensis</name>
    <dbReference type="NCBI Taxonomy" id="390850"/>
    <lineage>
        <taxon>Eukaryota</taxon>
        <taxon>Metazoa</taxon>
        <taxon>Ecdysozoa</taxon>
        <taxon>Nematoda</taxon>
        <taxon>Chromadorea</taxon>
        <taxon>Rhabditida</taxon>
        <taxon>Tylenchina</taxon>
        <taxon>Tylenchomorpha</taxon>
        <taxon>Tylenchoidea</taxon>
        <taxon>Meloidogynidae</taxon>
        <taxon>Meloidogyninae</taxon>
        <taxon>Meloidogyne</taxon>
    </lineage>
</organism>
<gene>
    <name evidence="1" type="ORF">MENTE1834_LOCUS22821</name>
</gene>
<keyword evidence="2" id="KW-1185">Reference proteome</keyword>
<comment type="caution">
    <text evidence="1">The sequence shown here is derived from an EMBL/GenBank/DDBJ whole genome shotgun (WGS) entry which is preliminary data.</text>
</comment>
<proteinExistence type="predicted"/>
<reference evidence="1" key="1">
    <citation type="submission" date="2023-11" db="EMBL/GenBank/DDBJ databases">
        <authorList>
            <person name="Poullet M."/>
        </authorList>
    </citation>
    <scope>NUCLEOTIDE SEQUENCE</scope>
    <source>
        <strain evidence="1">E1834</strain>
    </source>
</reference>
<sequence>MLLHLSSKEYSPICYVIWDDLKELGISALGDQGIGLCGRKPDRRIVDGKIAREWD</sequence>
<accession>A0ACB0ZAL0</accession>
<protein>
    <submittedName>
        <fullName evidence="1">Uncharacterized protein</fullName>
    </submittedName>
</protein>
<evidence type="ECO:0000313" key="1">
    <source>
        <dbReference type="EMBL" id="CAK5075986.1"/>
    </source>
</evidence>
<dbReference type="EMBL" id="CAVMJV010000029">
    <property type="protein sequence ID" value="CAK5075986.1"/>
    <property type="molecule type" value="Genomic_DNA"/>
</dbReference>
<dbReference type="Proteomes" id="UP001497535">
    <property type="component" value="Unassembled WGS sequence"/>
</dbReference>